<organism evidence="1">
    <name type="scientific">Gasterosteus aculeatus</name>
    <name type="common">Three-spined stickleback</name>
    <dbReference type="NCBI Taxonomy" id="69293"/>
    <lineage>
        <taxon>Eukaryota</taxon>
        <taxon>Metazoa</taxon>
        <taxon>Chordata</taxon>
        <taxon>Craniata</taxon>
        <taxon>Vertebrata</taxon>
        <taxon>Euteleostomi</taxon>
        <taxon>Actinopterygii</taxon>
        <taxon>Neopterygii</taxon>
        <taxon>Teleostei</taxon>
        <taxon>Neoteleostei</taxon>
        <taxon>Acanthomorphata</taxon>
        <taxon>Eupercaria</taxon>
        <taxon>Perciformes</taxon>
        <taxon>Cottioidei</taxon>
        <taxon>Gasterosteales</taxon>
        <taxon>Gasterosteidae</taxon>
        <taxon>Gasterosteus</taxon>
    </lineage>
</organism>
<dbReference type="InParanoid" id="G3Q1Z3"/>
<reference evidence="1" key="1">
    <citation type="submission" date="2006-01" db="EMBL/GenBank/DDBJ databases">
        <authorList>
            <person name="Lindblad-Toh K."/>
            <person name="Mauceli E."/>
            <person name="Grabherr M."/>
            <person name="Chang J.L."/>
            <person name="Lander E.S."/>
        </authorList>
    </citation>
    <scope>NUCLEOTIDE SEQUENCE [LARGE SCALE GENOMIC DNA]</scope>
</reference>
<protein>
    <submittedName>
        <fullName evidence="1">Uncharacterized protein</fullName>
    </submittedName>
</protein>
<evidence type="ECO:0000313" key="1">
    <source>
        <dbReference type="Ensembl" id="ENSGACP00000023892.1"/>
    </source>
</evidence>
<dbReference type="Ensembl" id="ENSGACT00000023939.1">
    <property type="protein sequence ID" value="ENSGACP00000023892.1"/>
    <property type="gene ID" value="ENSGACG00000018086.1"/>
</dbReference>
<sequence>MGYLSFCGIVTELFFRQIRCDPGAIGRAGGEEGHREICNMFFFFLTVWFSLLHLIDVGDSSVEAPLLVNNSNFYSPSSFVINKLVFPRNTFPREARTREPEM</sequence>
<dbReference type="Bgee" id="ENSGACG00000018086">
    <property type="expression patterns" value="Expressed in telencephalon and 8 other cell types or tissues"/>
</dbReference>
<reference evidence="1" key="2">
    <citation type="submission" date="2024-04" db="UniProtKB">
        <authorList>
            <consortium name="Ensembl"/>
        </authorList>
    </citation>
    <scope>IDENTIFICATION</scope>
</reference>
<accession>G3Q1Z3</accession>
<proteinExistence type="predicted"/>
<dbReference type="AlphaFoldDB" id="G3Q1Z3"/>
<name>G3Q1Z3_GASAC</name>